<dbReference type="SUPFAM" id="SSF53335">
    <property type="entry name" value="S-adenosyl-L-methionine-dependent methyltransferases"/>
    <property type="match status" value="1"/>
</dbReference>
<dbReference type="RefSeq" id="WP_284154490.1">
    <property type="nucleotide sequence ID" value="NZ_AP025516.1"/>
</dbReference>
<gene>
    <name evidence="1" type="ORF">DPPLL_18300</name>
</gene>
<dbReference type="Proteomes" id="UP000830055">
    <property type="component" value="Chromosome"/>
</dbReference>
<dbReference type="Gene3D" id="3.40.50.150">
    <property type="entry name" value="Vaccinia Virus protein VP39"/>
    <property type="match status" value="1"/>
</dbReference>
<sequence length="205" mass="23881">MNRTEHDQYDLQTEKSSEERDVLFGVINRFIGYFTRQTVPRTGNDTTREYPFVAMDTRQAYEQLAAARCFLMEKGLFRPGLKCIDIGCGIGNILLFAEMLEFSVFGIEKDPASLAIARGLLEPEQVDATDIWEFDRVGDFDVVYYFRPFCEKGLQVRFERWIEDQCRPGAVLIANRKMDEAIDADPRFLKIHETLPIWWKREESS</sequence>
<evidence type="ECO:0000313" key="2">
    <source>
        <dbReference type="Proteomes" id="UP000830055"/>
    </source>
</evidence>
<keyword evidence="2" id="KW-1185">Reference proteome</keyword>
<evidence type="ECO:0000313" key="1">
    <source>
        <dbReference type="EMBL" id="BDD87465.1"/>
    </source>
</evidence>
<accession>A0ABM7W975</accession>
<dbReference type="EMBL" id="AP025516">
    <property type="protein sequence ID" value="BDD87465.1"/>
    <property type="molecule type" value="Genomic_DNA"/>
</dbReference>
<dbReference type="InterPro" id="IPR029063">
    <property type="entry name" value="SAM-dependent_MTases_sf"/>
</dbReference>
<proteinExistence type="predicted"/>
<name>A0ABM7W975_9BACT</name>
<reference evidence="1 2" key="1">
    <citation type="submission" date="2022-01" db="EMBL/GenBank/DDBJ databases">
        <title>Desulfofustis limnae sp. nov., a novel mesophilic sulfate-reducing bacterium isolated from marsh soil.</title>
        <authorList>
            <person name="Watanabe M."/>
            <person name="Takahashi A."/>
            <person name="Kojima H."/>
            <person name="Fukui M."/>
        </authorList>
    </citation>
    <scope>NUCLEOTIDE SEQUENCE [LARGE SCALE GENOMIC DNA]</scope>
    <source>
        <strain evidence="1 2">PPLL</strain>
    </source>
</reference>
<dbReference type="CDD" id="cd02440">
    <property type="entry name" value="AdoMet_MTases"/>
    <property type="match status" value="1"/>
</dbReference>
<protein>
    <recommendedName>
        <fullName evidence="3">Methyltransferase domain-containing protein</fullName>
    </recommendedName>
</protein>
<evidence type="ECO:0008006" key="3">
    <source>
        <dbReference type="Google" id="ProtNLM"/>
    </source>
</evidence>
<organism evidence="1 2">
    <name type="scientific">Desulfofustis limnaeus</name>
    <dbReference type="NCBI Taxonomy" id="2740163"/>
    <lineage>
        <taxon>Bacteria</taxon>
        <taxon>Pseudomonadati</taxon>
        <taxon>Thermodesulfobacteriota</taxon>
        <taxon>Desulfobulbia</taxon>
        <taxon>Desulfobulbales</taxon>
        <taxon>Desulfocapsaceae</taxon>
        <taxon>Desulfofustis</taxon>
    </lineage>
</organism>